<dbReference type="Proteomes" id="UP000694904">
    <property type="component" value="Chromosome 2"/>
</dbReference>
<evidence type="ECO:0000256" key="1">
    <source>
        <dbReference type="ARBA" id="ARBA00001971"/>
    </source>
</evidence>
<reference evidence="9" key="3">
    <citation type="submission" date="2025-08" db="UniProtKB">
        <authorList>
            <consortium name="RefSeq"/>
        </authorList>
    </citation>
    <scope>IDENTIFICATION</scope>
    <source>
        <tissue evidence="9">Whole organism</tissue>
    </source>
</reference>
<dbReference type="InterPro" id="IPR001128">
    <property type="entry name" value="Cyt_P450"/>
</dbReference>
<name>A0ABM1Q4Y9_DROAR</name>
<dbReference type="Pfam" id="PF00067">
    <property type="entry name" value="p450"/>
    <property type="match status" value="2"/>
</dbReference>
<keyword evidence="5 7" id="KW-0408">Iron</keyword>
<evidence type="ECO:0000256" key="2">
    <source>
        <dbReference type="ARBA" id="ARBA00010617"/>
    </source>
</evidence>
<evidence type="ECO:0000256" key="4">
    <source>
        <dbReference type="ARBA" id="ARBA00023002"/>
    </source>
</evidence>
<dbReference type="InterPro" id="IPR036396">
    <property type="entry name" value="Cyt_P450_sf"/>
</dbReference>
<evidence type="ECO:0000256" key="3">
    <source>
        <dbReference type="ARBA" id="ARBA00022723"/>
    </source>
</evidence>
<keyword evidence="6 7" id="KW-0503">Monooxygenase</keyword>
<keyword evidence="3 7" id="KW-0479">Metal-binding</keyword>
<evidence type="ECO:0000256" key="6">
    <source>
        <dbReference type="ARBA" id="ARBA00023033"/>
    </source>
</evidence>
<evidence type="ECO:0000256" key="5">
    <source>
        <dbReference type="ARBA" id="ARBA00023004"/>
    </source>
</evidence>
<gene>
    <name evidence="9" type="primary">LOC108621619</name>
</gene>
<proteinExistence type="inferred from homology"/>
<sequence>MFFLIFYAITGIFLVATLTSYAIIIFSCQKKANLRIENENSIKAKRKLLQAPGPLPWPIIGNLDIIGQFNNPFQGFGALTKRYGDIYSLTLGHTRCLVVNNLDLIKEVLNKNGKFFGGRPEFLRYHKLFGGDRNNSLALCDWSQLQQKRRNLARRHCSPRSSSSYFAKMSRIGCNEITNLLDNLRTSVEPGKPFDLKLVILKACMNMFSQYMCSMRFDYEDKEFEQVVQFFDEIFWEINQGHPLDFLPWLLPFYSKHTKKICHWSTTIRKFILERVINRREINIDLDEPDVDFTDALLKSLIENKNVSRNTIIFMLEDFIGGHSAVGNLVMLCLAYIAKDPEIAKRIQCEVDYVSKNSQRSINLHDMDKMPYTMATIFEVLRYSSSPIVPHVATEDSQISDFGVTTGTIVFINNYVLNMSPKYWKDPDQFQPERFLEERTNTPSTPPIFHGKRRCSEESDSGIEFEKDAKIYNSSNENPHTNKLIQQDTTKVDSGPIKLQLKKNIPHFLPFSIGKRTCIGQNLVRGFGFILLANILQNYNINCSNLETIKIKPASVALPATCFPLVLTPRA</sequence>
<dbReference type="PANTHER" id="PTHR24303:SF31">
    <property type="entry name" value="CYTOCHROME P450 307A1-RELATED"/>
    <property type="match status" value="1"/>
</dbReference>
<dbReference type="PRINTS" id="PR00463">
    <property type="entry name" value="EP450I"/>
</dbReference>
<comment type="similarity">
    <text evidence="2 7">Belongs to the cytochrome P450 family.</text>
</comment>
<evidence type="ECO:0000313" key="8">
    <source>
        <dbReference type="Proteomes" id="UP000694904"/>
    </source>
</evidence>
<dbReference type="InterPro" id="IPR002401">
    <property type="entry name" value="Cyt_P450_E_grp-I"/>
</dbReference>
<dbReference type="SUPFAM" id="SSF48264">
    <property type="entry name" value="Cytochrome P450"/>
    <property type="match status" value="1"/>
</dbReference>
<reference evidence="8" key="1">
    <citation type="journal article" date="1997" name="Nucleic Acids Res.">
        <title>tRNAscan-SE: a program for improved detection of transfer RNA genes in genomic sequence.</title>
        <authorList>
            <person name="Lowe T.M."/>
            <person name="Eddy S.R."/>
        </authorList>
    </citation>
    <scope>NUCLEOTIDE SEQUENCE [LARGE SCALE GENOMIC DNA]</scope>
</reference>
<reference evidence="8" key="2">
    <citation type="journal article" date="2016" name="G3 (Bethesda)">
        <title>Genome Evolution in Three Species of Cactophilic Drosophila.</title>
        <authorList>
            <person name="Sanchez-Flores A."/>
            <person name="Penazola F."/>
            <person name="Carpinteyro-Ponce J."/>
            <person name="Nazario-Yepiz N."/>
            <person name="Abreu-Goodger C."/>
            <person name="Machado C.A."/>
            <person name="Markow T.A."/>
        </authorList>
    </citation>
    <scope>NUCLEOTIDE SEQUENCE [LARGE SCALE GENOMIC DNA]</scope>
</reference>
<dbReference type="PROSITE" id="PS00086">
    <property type="entry name" value="CYTOCHROME_P450"/>
    <property type="match status" value="1"/>
</dbReference>
<keyword evidence="8" id="KW-1185">Reference proteome</keyword>
<evidence type="ECO:0000256" key="7">
    <source>
        <dbReference type="RuleBase" id="RU000461"/>
    </source>
</evidence>
<evidence type="ECO:0000313" key="9">
    <source>
        <dbReference type="RefSeq" id="XP_017874525.1"/>
    </source>
</evidence>
<organism evidence="8 9">
    <name type="scientific">Drosophila arizonae</name>
    <name type="common">Fruit fly</name>
    <dbReference type="NCBI Taxonomy" id="7263"/>
    <lineage>
        <taxon>Eukaryota</taxon>
        <taxon>Metazoa</taxon>
        <taxon>Ecdysozoa</taxon>
        <taxon>Arthropoda</taxon>
        <taxon>Hexapoda</taxon>
        <taxon>Insecta</taxon>
        <taxon>Pterygota</taxon>
        <taxon>Neoptera</taxon>
        <taxon>Endopterygota</taxon>
        <taxon>Diptera</taxon>
        <taxon>Brachycera</taxon>
        <taxon>Muscomorpha</taxon>
        <taxon>Ephydroidea</taxon>
        <taxon>Drosophilidae</taxon>
        <taxon>Drosophila</taxon>
    </lineage>
</organism>
<dbReference type="Gene3D" id="1.10.630.10">
    <property type="entry name" value="Cytochrome P450"/>
    <property type="match status" value="1"/>
</dbReference>
<dbReference type="GeneID" id="108621619"/>
<keyword evidence="7" id="KW-0349">Heme</keyword>
<keyword evidence="4 7" id="KW-0560">Oxidoreductase</keyword>
<dbReference type="CDD" id="cd20617">
    <property type="entry name" value="CYP1_2-like"/>
    <property type="match status" value="1"/>
</dbReference>
<dbReference type="PANTHER" id="PTHR24303">
    <property type="entry name" value="HEME-BINDING MONOOXYGENASE FAMILY"/>
    <property type="match status" value="1"/>
</dbReference>
<comment type="cofactor">
    <cofactor evidence="1">
        <name>heme</name>
        <dbReference type="ChEBI" id="CHEBI:30413"/>
    </cofactor>
</comment>
<dbReference type="InterPro" id="IPR017972">
    <property type="entry name" value="Cyt_P450_CS"/>
</dbReference>
<dbReference type="RefSeq" id="XP_017874525.1">
    <property type="nucleotide sequence ID" value="XM_018019036.1"/>
</dbReference>
<accession>A0ABM1Q4Y9</accession>
<protein>
    <submittedName>
        <fullName evidence="9">Cytochrome P450 307a1-like</fullName>
    </submittedName>
</protein>